<evidence type="ECO:0000256" key="3">
    <source>
        <dbReference type="ARBA" id="ARBA00022475"/>
    </source>
</evidence>
<keyword evidence="5 7" id="KW-1133">Transmembrane helix</keyword>
<dbReference type="PANTHER" id="PTHR34582:SF2">
    <property type="entry name" value="UPF0702 TRANSMEMBRANE PROTEIN YDFR"/>
    <property type="match status" value="1"/>
</dbReference>
<evidence type="ECO:0000256" key="4">
    <source>
        <dbReference type="ARBA" id="ARBA00022692"/>
    </source>
</evidence>
<dbReference type="PANTHER" id="PTHR34582">
    <property type="entry name" value="UPF0702 TRANSMEMBRANE PROTEIN YCAP"/>
    <property type="match status" value="1"/>
</dbReference>
<feature type="domain" description="YetF C-terminal" evidence="8">
    <location>
        <begin position="48"/>
        <end position="117"/>
    </location>
</feature>
<comment type="similarity">
    <text evidence="2">Belongs to the UPF0702 family.</text>
</comment>
<evidence type="ECO:0000256" key="2">
    <source>
        <dbReference type="ARBA" id="ARBA00006448"/>
    </source>
</evidence>
<evidence type="ECO:0000256" key="1">
    <source>
        <dbReference type="ARBA" id="ARBA00004651"/>
    </source>
</evidence>
<proteinExistence type="inferred from homology"/>
<keyword evidence="6 7" id="KW-0472">Membrane</keyword>
<keyword evidence="3" id="KW-1003">Cell membrane</keyword>
<dbReference type="Proteomes" id="UP001597180">
    <property type="component" value="Unassembled WGS sequence"/>
</dbReference>
<evidence type="ECO:0000256" key="7">
    <source>
        <dbReference type="SAM" id="Phobius"/>
    </source>
</evidence>
<evidence type="ECO:0000259" key="8">
    <source>
        <dbReference type="Pfam" id="PF04239"/>
    </source>
</evidence>
<keyword evidence="10" id="KW-1185">Reference proteome</keyword>
<evidence type="ECO:0000313" key="10">
    <source>
        <dbReference type="Proteomes" id="UP001597180"/>
    </source>
</evidence>
<comment type="caution">
    <text evidence="9">The sequence shown here is derived from an EMBL/GenBank/DDBJ whole genome shotgun (WGS) entry which is preliminary data.</text>
</comment>
<dbReference type="EMBL" id="JBHTLU010000019">
    <property type="protein sequence ID" value="MFD1221576.1"/>
    <property type="molecule type" value="Genomic_DNA"/>
</dbReference>
<sequence>MTGLEIITLLSMASMIGHAVDGQGLWQTVVTLCIFVSLLLTVQFLAVQFDWVEKWFMGKSTLVIQDGQIVATNLKKLRLSVDQLEARLREKGISSISDIKTATMEISGQIGYEWMKHAKPLTVGEFEKFVLSLQPMQQPQQNTQQETLFDEVVHHRHQKPIQPELE</sequence>
<name>A0ABW3UNU1_9BACL</name>
<dbReference type="Gene3D" id="3.30.240.20">
    <property type="entry name" value="bsu07140 like domains"/>
    <property type="match status" value="1"/>
</dbReference>
<organism evidence="9 10">
    <name type="scientific">Paenibacillus vulneris</name>
    <dbReference type="NCBI Taxonomy" id="1133364"/>
    <lineage>
        <taxon>Bacteria</taxon>
        <taxon>Bacillati</taxon>
        <taxon>Bacillota</taxon>
        <taxon>Bacilli</taxon>
        <taxon>Bacillales</taxon>
        <taxon>Paenibacillaceae</taxon>
        <taxon>Paenibacillus</taxon>
    </lineage>
</organism>
<reference evidence="10" key="1">
    <citation type="journal article" date="2019" name="Int. J. Syst. Evol. Microbiol.">
        <title>The Global Catalogue of Microorganisms (GCM) 10K type strain sequencing project: providing services to taxonomists for standard genome sequencing and annotation.</title>
        <authorList>
            <consortium name="The Broad Institute Genomics Platform"/>
            <consortium name="The Broad Institute Genome Sequencing Center for Infectious Disease"/>
            <person name="Wu L."/>
            <person name="Ma J."/>
        </authorList>
    </citation>
    <scope>NUCLEOTIDE SEQUENCE [LARGE SCALE GENOMIC DNA]</scope>
    <source>
        <strain evidence="10">CCUG 53270</strain>
    </source>
</reference>
<evidence type="ECO:0000313" key="9">
    <source>
        <dbReference type="EMBL" id="MFD1221576.1"/>
    </source>
</evidence>
<evidence type="ECO:0000256" key="5">
    <source>
        <dbReference type="ARBA" id="ARBA00022989"/>
    </source>
</evidence>
<feature type="transmembrane region" description="Helical" evidence="7">
    <location>
        <begin position="29"/>
        <end position="49"/>
    </location>
</feature>
<keyword evidence="4 7" id="KW-0812">Transmembrane</keyword>
<dbReference type="RefSeq" id="WP_345585625.1">
    <property type="nucleotide sequence ID" value="NZ_BAABJG010000003.1"/>
</dbReference>
<dbReference type="InterPro" id="IPR023090">
    <property type="entry name" value="UPF0702_alpha/beta_dom_sf"/>
</dbReference>
<dbReference type="InterPro" id="IPR007353">
    <property type="entry name" value="DUF421"/>
</dbReference>
<protein>
    <submittedName>
        <fullName evidence="9">DUF421 domain-containing protein</fullName>
    </submittedName>
</protein>
<evidence type="ECO:0000256" key="6">
    <source>
        <dbReference type="ARBA" id="ARBA00023136"/>
    </source>
</evidence>
<comment type="subcellular location">
    <subcellularLocation>
        <location evidence="1">Cell membrane</location>
        <topology evidence="1">Multi-pass membrane protein</topology>
    </subcellularLocation>
</comment>
<dbReference type="Pfam" id="PF04239">
    <property type="entry name" value="DUF421"/>
    <property type="match status" value="1"/>
</dbReference>
<gene>
    <name evidence="9" type="ORF">ACFQ4B_15775</name>
</gene>
<accession>A0ABW3UNU1</accession>